<feature type="binding site" evidence="5 9">
    <location>
        <position position="268"/>
    </location>
    <ligand>
        <name>Zn(2+)</name>
        <dbReference type="ChEBI" id="CHEBI:29105"/>
    </ligand>
</feature>
<evidence type="ECO:0000313" key="12">
    <source>
        <dbReference type="Proteomes" id="UP000236173"/>
    </source>
</evidence>
<comment type="cofactor">
    <cofactor evidence="5 9">
        <name>Zn(2+)</name>
        <dbReference type="ChEBI" id="CHEBI:29105"/>
    </cofactor>
    <text evidence="5 9">Binds 1 zinc ion per subunit.</text>
</comment>
<reference evidence="12" key="1">
    <citation type="submission" date="2017-09" db="EMBL/GenBank/DDBJ databases">
        <title>Metaegenomics of thermophilic ammonia-oxidizing enrichment culture.</title>
        <authorList>
            <person name="Kato S."/>
            <person name="Suzuki K."/>
        </authorList>
    </citation>
    <scope>NUCLEOTIDE SEQUENCE [LARGE SCALE GENOMIC DNA]</scope>
</reference>
<dbReference type="InterPro" id="IPR012131">
    <property type="entry name" value="Hstdl_DH"/>
</dbReference>
<evidence type="ECO:0000256" key="7">
    <source>
        <dbReference type="PIRSR" id="PIRSR000099-1"/>
    </source>
</evidence>
<organism evidence="11 12">
    <name type="scientific">Candidatus Fervidibacter japonicus</name>
    <dbReference type="NCBI Taxonomy" id="2035412"/>
    <lineage>
        <taxon>Bacteria</taxon>
        <taxon>Candidatus Fervidibacterota</taxon>
        <taxon>Candidatus Fervidibacter</taxon>
    </lineage>
</organism>
<dbReference type="SUPFAM" id="SSF53720">
    <property type="entry name" value="ALDH-like"/>
    <property type="match status" value="1"/>
</dbReference>
<keyword evidence="5" id="KW-0520">NAD</keyword>
<protein>
    <recommendedName>
        <fullName evidence="5">Histidinol dehydrogenase</fullName>
        <shortName evidence="5">HDH</shortName>
        <ecNumber evidence="5">1.1.1.23</ecNumber>
    </recommendedName>
</protein>
<feature type="binding site" evidence="5 8">
    <location>
        <position position="370"/>
    </location>
    <ligand>
        <name>substrate</name>
    </ligand>
</feature>
<feature type="binding site" evidence="5 8">
    <location>
        <position position="246"/>
    </location>
    <ligand>
        <name>substrate</name>
    </ligand>
</feature>
<dbReference type="EMBL" id="BEHT01000034">
    <property type="protein sequence ID" value="GBC99682.1"/>
    <property type="molecule type" value="Genomic_DNA"/>
</dbReference>
<feature type="active site" description="Proton acceptor" evidence="5 7">
    <location>
        <position position="336"/>
    </location>
</feature>
<dbReference type="Gene3D" id="1.20.5.1300">
    <property type="match status" value="1"/>
</dbReference>
<dbReference type="EC" id="1.1.1.23" evidence="5"/>
<feature type="binding site" evidence="5 8">
    <location>
        <position position="429"/>
    </location>
    <ligand>
        <name>substrate</name>
    </ligand>
</feature>
<feature type="binding site" evidence="5 8">
    <location>
        <position position="268"/>
    </location>
    <ligand>
        <name>substrate</name>
    </ligand>
</feature>
<comment type="caution">
    <text evidence="5">Lacks conserved residue(s) required for the propagation of feature annotation.</text>
</comment>
<dbReference type="PROSITE" id="PS00611">
    <property type="entry name" value="HISOL_DEHYDROGENASE"/>
    <property type="match status" value="1"/>
</dbReference>
<dbReference type="InterPro" id="IPR016161">
    <property type="entry name" value="Ald_DH/histidinol_DH"/>
</dbReference>
<comment type="caution">
    <text evidence="11">The sequence shown here is derived from an EMBL/GenBank/DDBJ whole genome shotgun (WGS) entry which is preliminary data.</text>
</comment>
<dbReference type="Gene3D" id="3.40.50.1980">
    <property type="entry name" value="Nitrogenase molybdenum iron protein domain"/>
    <property type="match status" value="2"/>
</dbReference>
<evidence type="ECO:0000256" key="2">
    <source>
        <dbReference type="ARBA" id="ARBA00022723"/>
    </source>
</evidence>
<dbReference type="PRINTS" id="PR00083">
    <property type="entry name" value="HOLDHDRGNASE"/>
</dbReference>
<dbReference type="GO" id="GO:0008270">
    <property type="term" value="F:zinc ion binding"/>
    <property type="evidence" value="ECO:0007669"/>
    <property type="project" value="UniProtKB-UniRule"/>
</dbReference>
<dbReference type="GO" id="GO:0004399">
    <property type="term" value="F:histidinol dehydrogenase activity"/>
    <property type="evidence" value="ECO:0007669"/>
    <property type="project" value="UniProtKB-UniRule"/>
</dbReference>
<comment type="function">
    <text evidence="5">Catalyzes the sequential NAD-dependent oxidations of L-histidinol to L-histidinaldehyde and then to L-histidine.</text>
</comment>
<feature type="active site" description="Proton acceptor" evidence="5 7">
    <location>
        <position position="337"/>
    </location>
</feature>
<name>A0A2H5XET2_9BACT</name>
<dbReference type="UniPathway" id="UPA00031">
    <property type="reaction ID" value="UER00014"/>
</dbReference>
<feature type="binding site" evidence="5 8">
    <location>
        <position position="424"/>
    </location>
    <ligand>
        <name>substrate</name>
    </ligand>
</feature>
<dbReference type="GO" id="GO:0051287">
    <property type="term" value="F:NAD binding"/>
    <property type="evidence" value="ECO:0007669"/>
    <property type="project" value="InterPro"/>
</dbReference>
<dbReference type="NCBIfam" id="TIGR00069">
    <property type="entry name" value="hisD"/>
    <property type="match status" value="1"/>
</dbReference>
<keyword evidence="5" id="KW-0368">Histidine biosynthesis</keyword>
<dbReference type="PIRSF" id="PIRSF000099">
    <property type="entry name" value="Histidinol_dh"/>
    <property type="match status" value="1"/>
</dbReference>
<evidence type="ECO:0000256" key="1">
    <source>
        <dbReference type="ARBA" id="ARBA00010178"/>
    </source>
</evidence>
<dbReference type="FunFam" id="3.40.50.1980:FF:000026">
    <property type="entry name" value="Histidinol dehydrogenase"/>
    <property type="match status" value="1"/>
</dbReference>
<dbReference type="Proteomes" id="UP000236173">
    <property type="component" value="Unassembled WGS sequence"/>
</dbReference>
<dbReference type="AlphaFoldDB" id="A0A2H5XET2"/>
<feature type="binding site" evidence="5 8">
    <location>
        <position position="271"/>
    </location>
    <ligand>
        <name>substrate</name>
    </ligand>
</feature>
<comment type="pathway">
    <text evidence="5">Amino-acid biosynthesis; L-histidine biosynthesis; L-histidine from 5-phospho-alpha-D-ribose 1-diphosphate: step 9/9.</text>
</comment>
<gene>
    <name evidence="5 11" type="primary">hisD</name>
    <name evidence="11" type="ORF">HRbin17_02212</name>
</gene>
<dbReference type="PANTHER" id="PTHR21256">
    <property type="entry name" value="HISTIDINOL DEHYDROGENASE HDH"/>
    <property type="match status" value="1"/>
</dbReference>
<dbReference type="Pfam" id="PF00815">
    <property type="entry name" value="Histidinol_dh"/>
    <property type="match status" value="1"/>
</dbReference>
<evidence type="ECO:0000256" key="4">
    <source>
        <dbReference type="ARBA" id="ARBA00023002"/>
    </source>
</evidence>
<comment type="catalytic activity">
    <reaction evidence="5">
        <text>L-histidinol + 2 NAD(+) + H2O = L-histidine + 2 NADH + 3 H(+)</text>
        <dbReference type="Rhea" id="RHEA:20641"/>
        <dbReference type="ChEBI" id="CHEBI:15377"/>
        <dbReference type="ChEBI" id="CHEBI:15378"/>
        <dbReference type="ChEBI" id="CHEBI:57540"/>
        <dbReference type="ChEBI" id="CHEBI:57595"/>
        <dbReference type="ChEBI" id="CHEBI:57699"/>
        <dbReference type="ChEBI" id="CHEBI:57945"/>
        <dbReference type="EC" id="1.1.1.23"/>
    </reaction>
</comment>
<dbReference type="PANTHER" id="PTHR21256:SF2">
    <property type="entry name" value="HISTIDINE BIOSYNTHESIS TRIFUNCTIONAL PROTEIN"/>
    <property type="match status" value="1"/>
</dbReference>
<accession>A0A2H5XET2</accession>
<keyword evidence="5" id="KW-0028">Amino-acid biosynthesis</keyword>
<sequence>MASAQASVVPILSTRKDGVKAVRQRLQRTTFDPLAMAEVENQVRTIIAAVRRRGDDALVDMERQFGWKGCTRERLRVSDAEVKAALAQVSPKVLDALRVAHERLEQFHRRQVPSAWFVHEDGAMLGQLVQPVERVGIYVPGGLAAYPSTVLHVAVPAKVAGVREICLATPPDERGTIAPVVLAAAHLVGVHAVFRIGGAHAIAAFAFGTETVPKVDKIAGPGGIYPVVAKRLLFGVVGIDLLPGPSEVAVIADEAAPPEWVAMELLAQAEHGPDSVAVLFTPSEKLLCAVAATLQRQLQRSPRRRYLEPALREHGALVLTRDLDEAIALVNDGAFEHVALMVTEPMAWVGKVRHAGAVFVGVATSVAFGDYLAGPSHVLPTAGTARFASGLSVHDFVRRTSLVMLSAEKSRELAEIAAVLADAEGLPAHAQTLRLRRSIARRQRQR</sequence>
<evidence type="ECO:0000256" key="9">
    <source>
        <dbReference type="PIRSR" id="PIRSR000099-4"/>
    </source>
</evidence>
<dbReference type="GO" id="GO:0005829">
    <property type="term" value="C:cytosol"/>
    <property type="evidence" value="ECO:0007669"/>
    <property type="project" value="TreeGrafter"/>
</dbReference>
<dbReference type="InterPro" id="IPR022695">
    <property type="entry name" value="Histidinol_DH_monofunct"/>
</dbReference>
<keyword evidence="2 5" id="KW-0479">Metal-binding</keyword>
<keyword evidence="3 5" id="KW-0862">Zinc</keyword>
<dbReference type="CDD" id="cd06572">
    <property type="entry name" value="Histidinol_dh"/>
    <property type="match status" value="1"/>
</dbReference>
<evidence type="ECO:0000256" key="6">
    <source>
        <dbReference type="PIRNR" id="PIRNR000099"/>
    </source>
</evidence>
<evidence type="ECO:0000313" key="11">
    <source>
        <dbReference type="EMBL" id="GBC99682.1"/>
    </source>
</evidence>
<feature type="binding site" evidence="5 9">
    <location>
        <position position="370"/>
    </location>
    <ligand>
        <name>Zn(2+)</name>
        <dbReference type="ChEBI" id="CHEBI:29105"/>
    </ligand>
</feature>
<evidence type="ECO:0000256" key="5">
    <source>
        <dbReference type="HAMAP-Rule" id="MF_01024"/>
    </source>
</evidence>
<dbReference type="GO" id="GO:0000105">
    <property type="term" value="P:L-histidine biosynthetic process"/>
    <property type="evidence" value="ECO:0007669"/>
    <property type="project" value="UniProtKB-UniRule"/>
</dbReference>
<dbReference type="InterPro" id="IPR001692">
    <property type="entry name" value="Histidinol_DH_CS"/>
</dbReference>
<dbReference type="FunFam" id="3.40.50.1980:FF:000001">
    <property type="entry name" value="Histidinol dehydrogenase"/>
    <property type="match status" value="1"/>
</dbReference>
<dbReference type="HAMAP" id="MF_01024">
    <property type="entry name" value="HisD"/>
    <property type="match status" value="1"/>
</dbReference>
<evidence type="ECO:0000256" key="8">
    <source>
        <dbReference type="PIRSR" id="PIRSR000099-3"/>
    </source>
</evidence>
<evidence type="ECO:0000256" key="3">
    <source>
        <dbReference type="ARBA" id="ARBA00022833"/>
    </source>
</evidence>
<comment type="similarity">
    <text evidence="1 5 6 10">Belongs to the histidinol dehydrogenase family.</text>
</comment>
<feature type="binding site" evidence="5 9">
    <location>
        <position position="271"/>
    </location>
    <ligand>
        <name>Zn(2+)</name>
        <dbReference type="ChEBI" id="CHEBI:29105"/>
    </ligand>
</feature>
<evidence type="ECO:0000256" key="10">
    <source>
        <dbReference type="RuleBase" id="RU004175"/>
    </source>
</evidence>
<keyword evidence="4 5" id="KW-0560">Oxidoreductase</keyword>
<feature type="binding site" evidence="5 8">
    <location>
        <position position="337"/>
    </location>
    <ligand>
        <name>substrate</name>
    </ligand>
</feature>
<feature type="binding site" evidence="5 9">
    <location>
        <position position="429"/>
    </location>
    <ligand>
        <name>Zn(2+)</name>
        <dbReference type="ChEBI" id="CHEBI:29105"/>
    </ligand>
</feature>
<proteinExistence type="inferred from homology"/>